<evidence type="ECO:0000256" key="4">
    <source>
        <dbReference type="ARBA" id="ARBA00022741"/>
    </source>
</evidence>
<dbReference type="GO" id="GO:0030686">
    <property type="term" value="C:90S preribosome"/>
    <property type="evidence" value="ECO:0007669"/>
    <property type="project" value="TreeGrafter"/>
</dbReference>
<evidence type="ECO:0000256" key="8">
    <source>
        <dbReference type="ARBA" id="ARBA00023242"/>
    </source>
</evidence>
<keyword evidence="8" id="KW-0539">Nucleus</keyword>
<keyword evidence="5" id="KW-0378">Hydrolase</keyword>
<dbReference type="InterPro" id="IPR030387">
    <property type="entry name" value="G_Bms1/Tsr1_dom"/>
</dbReference>
<dbReference type="FunFam" id="3.40.50.300:FF:000105">
    <property type="entry name" value="BMS1 ribosome biogenesis factor"/>
    <property type="match status" value="1"/>
</dbReference>
<dbReference type="SUPFAM" id="SSF52540">
    <property type="entry name" value="P-loop containing nucleoside triphosphate hydrolases"/>
    <property type="match status" value="1"/>
</dbReference>
<dbReference type="GO" id="GO:0032040">
    <property type="term" value="C:small-subunit processome"/>
    <property type="evidence" value="ECO:0007669"/>
    <property type="project" value="UniProtKB-ARBA"/>
</dbReference>
<evidence type="ECO:0000256" key="6">
    <source>
        <dbReference type="ARBA" id="ARBA00022840"/>
    </source>
</evidence>
<evidence type="ECO:0000256" key="5">
    <source>
        <dbReference type="ARBA" id="ARBA00022801"/>
    </source>
</evidence>
<evidence type="ECO:0000256" key="3">
    <source>
        <dbReference type="ARBA" id="ARBA00022553"/>
    </source>
</evidence>
<reference evidence="12" key="1">
    <citation type="submission" date="2018-02" db="EMBL/GenBank/DDBJ databases">
        <authorList>
            <person name="Cohen D.B."/>
            <person name="Kent A.D."/>
        </authorList>
    </citation>
    <scope>NUCLEOTIDE SEQUENCE</scope>
</reference>
<name>A0A2N9I842_FAGSY</name>
<keyword evidence="3" id="KW-0597">Phosphoprotein</keyword>
<dbReference type="GO" id="GO:0005525">
    <property type="term" value="F:GTP binding"/>
    <property type="evidence" value="ECO:0007669"/>
    <property type="project" value="UniProtKB-KW"/>
</dbReference>
<evidence type="ECO:0000256" key="9">
    <source>
        <dbReference type="ARBA" id="ARBA00049117"/>
    </source>
</evidence>
<comment type="catalytic activity">
    <reaction evidence="9">
        <text>GTP + H2O = GDP + phosphate + H(+)</text>
        <dbReference type="Rhea" id="RHEA:19669"/>
        <dbReference type="ChEBI" id="CHEBI:15377"/>
        <dbReference type="ChEBI" id="CHEBI:15378"/>
        <dbReference type="ChEBI" id="CHEBI:37565"/>
        <dbReference type="ChEBI" id="CHEBI:43474"/>
        <dbReference type="ChEBI" id="CHEBI:58189"/>
    </reaction>
    <physiologicalReaction direction="left-to-right" evidence="9">
        <dbReference type="Rhea" id="RHEA:19670"/>
    </physiologicalReaction>
</comment>
<organism evidence="12">
    <name type="scientific">Fagus sylvatica</name>
    <name type="common">Beechnut</name>
    <dbReference type="NCBI Taxonomy" id="28930"/>
    <lineage>
        <taxon>Eukaryota</taxon>
        <taxon>Viridiplantae</taxon>
        <taxon>Streptophyta</taxon>
        <taxon>Embryophyta</taxon>
        <taxon>Tracheophyta</taxon>
        <taxon>Spermatophyta</taxon>
        <taxon>Magnoliopsida</taxon>
        <taxon>eudicotyledons</taxon>
        <taxon>Gunneridae</taxon>
        <taxon>Pentapetalae</taxon>
        <taxon>rosids</taxon>
        <taxon>fabids</taxon>
        <taxon>Fagales</taxon>
        <taxon>Fagaceae</taxon>
        <taxon>Fagus</taxon>
    </lineage>
</organism>
<dbReference type="GO" id="GO:0000462">
    <property type="term" value="P:maturation of SSU-rRNA from tricistronic rRNA transcript (SSU-rRNA, 5.8S rRNA, LSU-rRNA)"/>
    <property type="evidence" value="ECO:0007669"/>
    <property type="project" value="TreeGrafter"/>
</dbReference>
<dbReference type="GO" id="GO:0034511">
    <property type="term" value="F:U3 snoRNA binding"/>
    <property type="evidence" value="ECO:0007669"/>
    <property type="project" value="TreeGrafter"/>
</dbReference>
<feature type="domain" description="Bms1-type G" evidence="11">
    <location>
        <begin position="1"/>
        <end position="161"/>
    </location>
</feature>
<dbReference type="InterPro" id="IPR012948">
    <property type="entry name" value="AARP2CN"/>
</dbReference>
<dbReference type="PANTHER" id="PTHR12858:SF2">
    <property type="entry name" value="RIBOSOME BIOGENESIS PROTEIN BMS1 HOMOLOG"/>
    <property type="match status" value="1"/>
</dbReference>
<evidence type="ECO:0000259" key="11">
    <source>
        <dbReference type="PROSITE" id="PS51714"/>
    </source>
</evidence>
<dbReference type="InterPro" id="IPR027417">
    <property type="entry name" value="P-loop_NTPase"/>
</dbReference>
<dbReference type="AlphaFoldDB" id="A0A2N9I842"/>
<dbReference type="EMBL" id="OIVN01005037">
    <property type="protein sequence ID" value="SPD20578.1"/>
    <property type="molecule type" value="Genomic_DNA"/>
</dbReference>
<evidence type="ECO:0000256" key="2">
    <source>
        <dbReference type="ARBA" id="ARBA00022517"/>
    </source>
</evidence>
<evidence type="ECO:0000256" key="10">
    <source>
        <dbReference type="ARBA" id="ARBA00061391"/>
    </source>
</evidence>
<evidence type="ECO:0000313" key="12">
    <source>
        <dbReference type="EMBL" id="SPD20578.1"/>
    </source>
</evidence>
<evidence type="ECO:0000256" key="7">
    <source>
        <dbReference type="ARBA" id="ARBA00023134"/>
    </source>
</evidence>
<dbReference type="GO" id="GO:0005524">
    <property type="term" value="F:ATP binding"/>
    <property type="evidence" value="ECO:0007669"/>
    <property type="project" value="UniProtKB-KW"/>
</dbReference>
<gene>
    <name evidence="12" type="ORF">FSB_LOCUS48460</name>
</gene>
<sequence length="322" mass="36712">MLLWQYYEVGKSLVIKSLVKHYTKHNLPEVQGPITIVSGKQRRLQFVECPNDINGMIDAAKYADLALLLIDGSYGFKMETFEFLNILQVHGFPKVMGVLTHLDKFKDAKKLKKTKQRLKHRFWTEIYDGAKLFYLSGLIHGKYAKREIHNLARFISVMKFHPLSWRVSHPYLLVDRFEDVTPPERLRLNKKCDRNVTVYGYLRGCNMKKGTKVHIAGVGDYIVAGITGLADPCPLPSAAKKKGLRDKEKLFYAPMSGLGDLLYDKDAVYVNINDHLVQFSKAEFSKADDENRGVTSKGQRQGCDRCYQLSFIPASVGNCFHS</sequence>
<keyword evidence="2" id="KW-0690">Ribosome biogenesis</keyword>
<dbReference type="SMART" id="SM00785">
    <property type="entry name" value="AARP2CN"/>
    <property type="match status" value="1"/>
</dbReference>
<accession>A0A2N9I842</accession>
<dbReference type="GO" id="GO:0005654">
    <property type="term" value="C:nucleoplasm"/>
    <property type="evidence" value="ECO:0007669"/>
    <property type="project" value="UniProtKB-ARBA"/>
</dbReference>
<keyword evidence="6" id="KW-0067">ATP-binding</keyword>
<proteinExistence type="inferred from homology"/>
<dbReference type="GO" id="GO:0000479">
    <property type="term" value="P:endonucleolytic cleavage of tricistronic rRNA transcript (SSU-rRNA, 5.8S rRNA, LSU-rRNA)"/>
    <property type="evidence" value="ECO:0007669"/>
    <property type="project" value="TreeGrafter"/>
</dbReference>
<dbReference type="Gene3D" id="3.40.50.300">
    <property type="entry name" value="P-loop containing nucleotide triphosphate hydrolases"/>
    <property type="match status" value="1"/>
</dbReference>
<protein>
    <recommendedName>
        <fullName evidence="11">Bms1-type G domain-containing protein</fullName>
    </recommendedName>
</protein>
<dbReference type="InterPro" id="IPR039761">
    <property type="entry name" value="Bms1/Tsr1"/>
</dbReference>
<dbReference type="PANTHER" id="PTHR12858">
    <property type="entry name" value="RIBOSOME BIOGENESIS PROTEIN"/>
    <property type="match status" value="1"/>
</dbReference>
<comment type="subcellular location">
    <subcellularLocation>
        <location evidence="1">Nucleus</location>
        <location evidence="1">Nucleolus</location>
    </subcellularLocation>
</comment>
<dbReference type="GO" id="GO:0003924">
    <property type="term" value="F:GTPase activity"/>
    <property type="evidence" value="ECO:0007669"/>
    <property type="project" value="TreeGrafter"/>
</dbReference>
<dbReference type="Pfam" id="PF08142">
    <property type="entry name" value="AARP2CN"/>
    <property type="match status" value="1"/>
</dbReference>
<keyword evidence="7" id="KW-0342">GTP-binding</keyword>
<keyword evidence="4" id="KW-0547">Nucleotide-binding</keyword>
<evidence type="ECO:0000256" key="1">
    <source>
        <dbReference type="ARBA" id="ARBA00004604"/>
    </source>
</evidence>
<comment type="similarity">
    <text evidence="10">Belongs to the TRAFAC class translation factor GTPase superfamily. Bms1-like GTPase family. BMS1 subfamily.</text>
</comment>
<dbReference type="PROSITE" id="PS51714">
    <property type="entry name" value="G_BMS1"/>
    <property type="match status" value="1"/>
</dbReference>